<dbReference type="Proteomes" id="UP000525652">
    <property type="component" value="Unassembled WGS sequence"/>
</dbReference>
<reference evidence="1 2" key="1">
    <citation type="submission" date="2020-07" db="EMBL/GenBank/DDBJ databases">
        <authorList>
            <person name="Feng X."/>
        </authorList>
    </citation>
    <scope>NUCLEOTIDE SEQUENCE [LARGE SCALE GENOMIC DNA]</scope>
    <source>
        <strain evidence="1 2">JCM14086</strain>
    </source>
</reference>
<keyword evidence="2" id="KW-1185">Reference proteome</keyword>
<comment type="caution">
    <text evidence="1">The sequence shown here is derived from an EMBL/GenBank/DDBJ whole genome shotgun (WGS) entry which is preliminary data.</text>
</comment>
<proteinExistence type="predicted"/>
<name>A0A7X1E452_9BACT</name>
<evidence type="ECO:0000313" key="2">
    <source>
        <dbReference type="Proteomes" id="UP000525652"/>
    </source>
</evidence>
<sequence>MAIGKRVFILLLLVFLGSAGHGQPVLPSNSLVWQGFNVSAEDFSEKCLTLLEEKKYGEIFLVTNWRTQSIVMQGVILLKPDILIPTETGAQRFMDFLEGQGRQGKEYLNFASNVALFDQSVAFSVQEGLIPKFKAEEIDEIQLEEANSKYPYSFCRVILKNGSFFYIALDRSKSQGWRLSGFIDGAGELAWPASLYEEVLLVREIDQLLDGKEWRWVPDDKDLVEDYALSYGDQARIKNLRNTGAVEVLVSENGEEQYFIILEGEVMEMHSVLSGNSDLPGSESSL</sequence>
<evidence type="ECO:0000313" key="1">
    <source>
        <dbReference type="EMBL" id="MBC2601669.1"/>
    </source>
</evidence>
<protein>
    <submittedName>
        <fullName evidence="1">Uncharacterized protein</fullName>
    </submittedName>
</protein>
<gene>
    <name evidence="1" type="ORF">H5P30_07745</name>
</gene>
<accession>A0A7X1E452</accession>
<dbReference type="EMBL" id="JACHVA010000069">
    <property type="protein sequence ID" value="MBC2601669.1"/>
    <property type="molecule type" value="Genomic_DNA"/>
</dbReference>
<dbReference type="RefSeq" id="WP_185692388.1">
    <property type="nucleotide sequence ID" value="NZ_JACHVA010000069.1"/>
</dbReference>
<dbReference type="AlphaFoldDB" id="A0A7X1E452"/>
<organism evidence="1 2">
    <name type="scientific">Puniceicoccus vermicola</name>
    <dbReference type="NCBI Taxonomy" id="388746"/>
    <lineage>
        <taxon>Bacteria</taxon>
        <taxon>Pseudomonadati</taxon>
        <taxon>Verrucomicrobiota</taxon>
        <taxon>Opitutia</taxon>
        <taxon>Puniceicoccales</taxon>
        <taxon>Puniceicoccaceae</taxon>
        <taxon>Puniceicoccus</taxon>
    </lineage>
</organism>